<evidence type="ECO:0000313" key="3">
    <source>
        <dbReference type="Proteomes" id="UP000070544"/>
    </source>
</evidence>
<dbReference type="AlphaFoldDB" id="A0A139AV50"/>
<keyword evidence="3" id="KW-1185">Reference proteome</keyword>
<name>A0A139AV50_GONPJ</name>
<keyword evidence="1" id="KW-0812">Transmembrane</keyword>
<evidence type="ECO:0000256" key="1">
    <source>
        <dbReference type="SAM" id="Phobius"/>
    </source>
</evidence>
<dbReference type="EMBL" id="KQ965735">
    <property type="protein sequence ID" value="KXS20365.1"/>
    <property type="molecule type" value="Genomic_DNA"/>
</dbReference>
<gene>
    <name evidence="2" type="ORF">M427DRAFT_373869</name>
</gene>
<sequence>MDGGVAIGHCTLSCLVIGGVYFALFVVSMLMLFALRNSYEIQNRNVTLLVFHNVTGLICAMAWMFGIGFRLWSCELSEILLQTSDFLCQY</sequence>
<dbReference type="Proteomes" id="UP000070544">
    <property type="component" value="Unassembled WGS sequence"/>
</dbReference>
<keyword evidence="1" id="KW-1133">Transmembrane helix</keyword>
<feature type="transmembrane region" description="Helical" evidence="1">
    <location>
        <begin position="6"/>
        <end position="34"/>
    </location>
</feature>
<evidence type="ECO:0000313" key="2">
    <source>
        <dbReference type="EMBL" id="KXS20365.1"/>
    </source>
</evidence>
<keyword evidence="1" id="KW-0472">Membrane</keyword>
<accession>A0A139AV50</accession>
<proteinExistence type="predicted"/>
<organism evidence="2 3">
    <name type="scientific">Gonapodya prolifera (strain JEL478)</name>
    <name type="common">Monoblepharis prolifera</name>
    <dbReference type="NCBI Taxonomy" id="1344416"/>
    <lineage>
        <taxon>Eukaryota</taxon>
        <taxon>Fungi</taxon>
        <taxon>Fungi incertae sedis</taxon>
        <taxon>Chytridiomycota</taxon>
        <taxon>Chytridiomycota incertae sedis</taxon>
        <taxon>Monoblepharidomycetes</taxon>
        <taxon>Monoblepharidales</taxon>
        <taxon>Gonapodyaceae</taxon>
        <taxon>Gonapodya</taxon>
    </lineage>
</organism>
<reference evidence="2 3" key="1">
    <citation type="journal article" date="2015" name="Genome Biol. Evol.">
        <title>Phylogenomic analyses indicate that early fungi evolved digesting cell walls of algal ancestors of land plants.</title>
        <authorList>
            <person name="Chang Y."/>
            <person name="Wang S."/>
            <person name="Sekimoto S."/>
            <person name="Aerts A.L."/>
            <person name="Choi C."/>
            <person name="Clum A."/>
            <person name="LaButti K.M."/>
            <person name="Lindquist E.A."/>
            <person name="Yee Ngan C."/>
            <person name="Ohm R.A."/>
            <person name="Salamov A.A."/>
            <person name="Grigoriev I.V."/>
            <person name="Spatafora J.W."/>
            <person name="Berbee M.L."/>
        </authorList>
    </citation>
    <scope>NUCLEOTIDE SEQUENCE [LARGE SCALE GENOMIC DNA]</scope>
    <source>
        <strain evidence="2 3">JEL478</strain>
    </source>
</reference>
<feature type="transmembrane region" description="Helical" evidence="1">
    <location>
        <begin position="46"/>
        <end position="72"/>
    </location>
</feature>
<protein>
    <submittedName>
        <fullName evidence="2">Uncharacterized protein</fullName>
    </submittedName>
</protein>